<dbReference type="InterPro" id="IPR038081">
    <property type="entry name" value="CalX-like_sf"/>
</dbReference>
<dbReference type="EMBL" id="RQFP01000001">
    <property type="protein sequence ID" value="TGK96664.1"/>
    <property type="molecule type" value="Genomic_DNA"/>
</dbReference>
<dbReference type="InterPro" id="IPR011448">
    <property type="entry name" value="DUF1554"/>
</dbReference>
<evidence type="ECO:0000313" key="3">
    <source>
        <dbReference type="Proteomes" id="UP000297891"/>
    </source>
</evidence>
<comment type="caution">
    <text evidence="2">The sequence shown here is derived from an EMBL/GenBank/DDBJ whole genome shotgun (WGS) entry which is preliminary data.</text>
</comment>
<reference evidence="2" key="1">
    <citation type="journal article" date="2019" name="PLoS Negl. Trop. Dis.">
        <title>Revisiting the worldwide diversity of Leptospira species in the environment.</title>
        <authorList>
            <person name="Vincent A.T."/>
            <person name="Schiettekatte O."/>
            <person name="Bourhy P."/>
            <person name="Veyrier F.J."/>
            <person name="Picardeau M."/>
        </authorList>
    </citation>
    <scope>NUCLEOTIDE SEQUENCE [LARGE SCALE GENOMIC DNA]</scope>
    <source>
        <strain evidence="2">201800277</strain>
    </source>
</reference>
<dbReference type="Pfam" id="PF07588">
    <property type="entry name" value="DUF1554"/>
    <property type="match status" value="1"/>
</dbReference>
<keyword evidence="3" id="KW-1185">Reference proteome</keyword>
<dbReference type="SUPFAM" id="SSF56436">
    <property type="entry name" value="C-type lectin-like"/>
    <property type="match status" value="1"/>
</dbReference>
<protein>
    <submittedName>
        <fullName evidence="2">DUF1554 domain-containing protein</fullName>
    </submittedName>
</protein>
<dbReference type="PROSITE" id="PS51257">
    <property type="entry name" value="PROKAR_LIPOPROTEIN"/>
    <property type="match status" value="1"/>
</dbReference>
<dbReference type="AlphaFoldDB" id="A0A2M9Y558"/>
<dbReference type="OrthoDB" id="345734at2"/>
<evidence type="ECO:0000259" key="1">
    <source>
        <dbReference type="Pfam" id="PF07588"/>
    </source>
</evidence>
<organism evidence="2 3">
    <name type="scientific">Leptospira brenneri</name>
    <dbReference type="NCBI Taxonomy" id="2023182"/>
    <lineage>
        <taxon>Bacteria</taxon>
        <taxon>Pseudomonadati</taxon>
        <taxon>Spirochaetota</taxon>
        <taxon>Spirochaetia</taxon>
        <taxon>Leptospirales</taxon>
        <taxon>Leptospiraceae</taxon>
        <taxon>Leptospira</taxon>
    </lineage>
</organism>
<name>A0A2M9Y558_9LEPT</name>
<dbReference type="InterPro" id="IPR016186">
    <property type="entry name" value="C-type_lectin-like/link_sf"/>
</dbReference>
<dbReference type="InterPro" id="IPR016187">
    <property type="entry name" value="CTDL_fold"/>
</dbReference>
<evidence type="ECO:0000313" key="2">
    <source>
        <dbReference type="EMBL" id="TGK96664.1"/>
    </source>
</evidence>
<dbReference type="Proteomes" id="UP000297891">
    <property type="component" value="Unassembled WGS sequence"/>
</dbReference>
<dbReference type="Gene3D" id="3.10.100.10">
    <property type="entry name" value="Mannose-Binding Protein A, subunit A"/>
    <property type="match status" value="1"/>
</dbReference>
<feature type="domain" description="DUF1554" evidence="1">
    <location>
        <begin position="184"/>
        <end position="305"/>
    </location>
</feature>
<proteinExistence type="predicted"/>
<dbReference type="SUPFAM" id="SSF141072">
    <property type="entry name" value="CalX-like"/>
    <property type="match status" value="1"/>
</dbReference>
<accession>A0A2M9Y558</accession>
<sequence length="334" mass="36122">MFRFLCLPFFVLVLSCSDKSMNNACDINSDSYLESTILFNLLGNGKGYCSTGMIEFFPTVISLSSKSGVVSEEGGSLLFGSPLDFTVSLKEKPETQVQIQLVVSDPISARVSPTTLIFEADNWSVAQNIQVTGVNDSIFNGTRKFRVILSPSSEDKKLDLNPAEIQMEILDNEKRLFLSSGTYQGGGFGGVAGADAICNSDPLCPHGSTCKAMILNGTTRIASVTANLGDGQVNWVLHPNAHYYLTGGSTLISNTNNTSLLQIPFSNAIHSTNYGAWFGGTAGWVYDTNTSCFTWTSLVNNDSGLIFRTQEVNNLFFGTNYGCANPLKLSCVEY</sequence>
<gene>
    <name evidence="2" type="ORF">EHQ30_08730</name>
</gene>
<dbReference type="Gene3D" id="2.60.40.2030">
    <property type="match status" value="1"/>
</dbReference>